<keyword evidence="1" id="KW-0175">Coiled coil</keyword>
<dbReference type="Pfam" id="PF18994">
    <property type="entry name" value="Prophage_tailD1"/>
    <property type="match status" value="1"/>
</dbReference>
<reference evidence="4 5" key="1">
    <citation type="journal article" date="2015" name="Genome Announc.">
        <title>Expanding the biotechnology potential of lactobacilli through comparative genomics of 213 strains and associated genera.</title>
        <authorList>
            <person name="Sun Z."/>
            <person name="Harris H.M."/>
            <person name="McCann A."/>
            <person name="Guo C."/>
            <person name="Argimon S."/>
            <person name="Zhang W."/>
            <person name="Yang X."/>
            <person name="Jeffery I.B."/>
            <person name="Cooney J.C."/>
            <person name="Kagawa T.F."/>
            <person name="Liu W."/>
            <person name="Song Y."/>
            <person name="Salvetti E."/>
            <person name="Wrobel A."/>
            <person name="Rasinkangas P."/>
            <person name="Parkhill J."/>
            <person name="Rea M.C."/>
            <person name="O'Sullivan O."/>
            <person name="Ritari J."/>
            <person name="Douillard F.P."/>
            <person name="Paul Ross R."/>
            <person name="Yang R."/>
            <person name="Briner A.E."/>
            <person name="Felis G.E."/>
            <person name="de Vos W.M."/>
            <person name="Barrangou R."/>
            <person name="Klaenhammer T.R."/>
            <person name="Caufield P.W."/>
            <person name="Cui Y."/>
            <person name="Zhang H."/>
            <person name="O'Toole P.W."/>
        </authorList>
    </citation>
    <scope>NUCLEOTIDE SEQUENCE [LARGE SCALE GENOMIC DNA]</scope>
    <source>
        <strain evidence="4 5">DSM 15707</strain>
    </source>
</reference>
<organism evidence="4 5">
    <name type="scientific">Paucilactobacillus oligofermentans DSM 15707 = LMG 22743</name>
    <dbReference type="NCBI Taxonomy" id="1423778"/>
    <lineage>
        <taxon>Bacteria</taxon>
        <taxon>Bacillati</taxon>
        <taxon>Bacillota</taxon>
        <taxon>Bacilli</taxon>
        <taxon>Lactobacillales</taxon>
        <taxon>Lactobacillaceae</taxon>
        <taxon>Paucilactobacillus</taxon>
    </lineage>
</organism>
<evidence type="ECO:0000313" key="5">
    <source>
        <dbReference type="Proteomes" id="UP000051697"/>
    </source>
</evidence>
<dbReference type="InterPro" id="IPR044051">
    <property type="entry name" value="Prophage_tail_N"/>
</dbReference>
<dbReference type="AlphaFoldDB" id="A0A0R1RD03"/>
<protein>
    <submittedName>
        <fullName evidence="4">Minor structural protein</fullName>
    </submittedName>
</protein>
<gene>
    <name evidence="4" type="ORF">FC70_GL001747</name>
</gene>
<proteinExistence type="predicted"/>
<name>A0A0R1RD03_9LACO</name>
<keyword evidence="5" id="KW-1185">Reference proteome</keyword>
<evidence type="ECO:0000259" key="3">
    <source>
        <dbReference type="Pfam" id="PF18994"/>
    </source>
</evidence>
<dbReference type="EMBL" id="AZFE01000032">
    <property type="protein sequence ID" value="KRL54944.1"/>
    <property type="molecule type" value="Genomic_DNA"/>
</dbReference>
<evidence type="ECO:0000313" key="4">
    <source>
        <dbReference type="EMBL" id="KRL54944.1"/>
    </source>
</evidence>
<feature type="coiled-coil region" evidence="1">
    <location>
        <begin position="299"/>
        <end position="326"/>
    </location>
</feature>
<feature type="domain" description="Tail spike" evidence="2">
    <location>
        <begin position="64"/>
        <end position="302"/>
    </location>
</feature>
<dbReference type="Proteomes" id="UP000051697">
    <property type="component" value="Unassembled WGS sequence"/>
</dbReference>
<dbReference type="PATRIC" id="fig|1423778.4.peg.1786"/>
<evidence type="ECO:0000259" key="2">
    <source>
        <dbReference type="Pfam" id="PF06605"/>
    </source>
</evidence>
<accession>A0A0R1RD03</accession>
<sequence>MQFTAYDDGSVAFGMIDSESSLFFDNQEYIIKQCVPDYNANVNTIQITATHVYNETSRIWQRTVKEGTLTYSVNDVLSFYLYSNSYGFTYEVVGSFDSQQIDSLGGDSAKDGLSKIVDTWIGSVVYANGRHIIVYSKEAWEKDLGNRIDYLNNTSEIQLTYDSTDMVNQVWVIGATIESDSDDVDSNVEQYYFEPHLVTDDESVSRWGVRPGADIDDDRFTNADSMDAYAKTQMVTDPALSFDVTLNSNVKPVPGEIRRLEVRHKNFVTKIQVVAFTWYPMDPTQNTSVTLNNTSKTILDYQNSNKRNLESEMDNLKIQINQKNITGDANSMLFTWTKEEMNEYGSS</sequence>
<dbReference type="Gene3D" id="3.55.50.40">
    <property type="match status" value="1"/>
</dbReference>
<feature type="domain" description="Prophage endopeptidase tail N-terminal" evidence="3">
    <location>
        <begin position="2"/>
        <end position="51"/>
    </location>
</feature>
<dbReference type="Pfam" id="PF06605">
    <property type="entry name" value="Prophage_tail"/>
    <property type="match status" value="1"/>
</dbReference>
<dbReference type="STRING" id="1423778.FC70_GL001747"/>
<evidence type="ECO:0000256" key="1">
    <source>
        <dbReference type="SAM" id="Coils"/>
    </source>
</evidence>
<comment type="caution">
    <text evidence="4">The sequence shown here is derived from an EMBL/GenBank/DDBJ whole genome shotgun (WGS) entry which is preliminary data.</text>
</comment>
<dbReference type="Gene3D" id="6.20.110.10">
    <property type="match status" value="1"/>
</dbReference>
<dbReference type="InterPro" id="IPR010572">
    <property type="entry name" value="Tail_dom"/>
</dbReference>